<feature type="compositionally biased region" description="Acidic residues" evidence="2">
    <location>
        <begin position="101"/>
        <end position="120"/>
    </location>
</feature>
<comment type="similarity">
    <text evidence="1">Belongs to the RRP15 family.</text>
</comment>
<dbReference type="GO" id="GO:0000460">
    <property type="term" value="P:maturation of 5.8S rRNA"/>
    <property type="evidence" value="ECO:0007669"/>
    <property type="project" value="TreeGrafter"/>
</dbReference>
<dbReference type="OrthoDB" id="20949at2759"/>
<name>A0A830D773_9LAMI</name>
<dbReference type="EMBL" id="BMAC01001391">
    <property type="protein sequence ID" value="GFQ07110.1"/>
    <property type="molecule type" value="Genomic_DNA"/>
</dbReference>
<reference evidence="3" key="1">
    <citation type="submission" date="2020-07" db="EMBL/GenBank/DDBJ databases">
        <title>Ethylene signaling mediates host invasion by parasitic plants.</title>
        <authorList>
            <person name="Yoshida S."/>
        </authorList>
    </citation>
    <scope>NUCLEOTIDE SEQUENCE</scope>
    <source>
        <strain evidence="3">Okayama</strain>
    </source>
</reference>
<dbReference type="PANTHER" id="PTHR13245">
    <property type="entry name" value="RRP15-LIKE PROTEIN"/>
    <property type="match status" value="1"/>
</dbReference>
<dbReference type="GO" id="GO:0000470">
    <property type="term" value="P:maturation of LSU-rRNA"/>
    <property type="evidence" value="ECO:0007669"/>
    <property type="project" value="TreeGrafter"/>
</dbReference>
<feature type="region of interest" description="Disordered" evidence="2">
    <location>
        <begin position="255"/>
        <end position="323"/>
    </location>
</feature>
<keyword evidence="4" id="KW-1185">Reference proteome</keyword>
<accession>A0A830D773</accession>
<dbReference type="Pfam" id="PF07890">
    <property type="entry name" value="Rrp15p"/>
    <property type="match status" value="1"/>
</dbReference>
<evidence type="ECO:0000256" key="2">
    <source>
        <dbReference type="SAM" id="MobiDB-lite"/>
    </source>
</evidence>
<proteinExistence type="inferred from homology"/>
<dbReference type="InterPro" id="IPR012459">
    <property type="entry name" value="Rrp15"/>
</dbReference>
<protein>
    <recommendedName>
        <fullName evidence="5">RRP15-like protein</fullName>
    </recommendedName>
</protein>
<gene>
    <name evidence="3" type="ORF">PHJA_002855100</name>
</gene>
<organism evidence="3 4">
    <name type="scientific">Phtheirospermum japonicum</name>
    <dbReference type="NCBI Taxonomy" id="374723"/>
    <lineage>
        <taxon>Eukaryota</taxon>
        <taxon>Viridiplantae</taxon>
        <taxon>Streptophyta</taxon>
        <taxon>Embryophyta</taxon>
        <taxon>Tracheophyta</taxon>
        <taxon>Spermatophyta</taxon>
        <taxon>Magnoliopsida</taxon>
        <taxon>eudicotyledons</taxon>
        <taxon>Gunneridae</taxon>
        <taxon>Pentapetalae</taxon>
        <taxon>asterids</taxon>
        <taxon>lamiids</taxon>
        <taxon>Lamiales</taxon>
        <taxon>Orobanchaceae</taxon>
        <taxon>Orobanchaceae incertae sedis</taxon>
        <taxon>Phtheirospermum</taxon>
    </lineage>
</organism>
<evidence type="ECO:0000256" key="1">
    <source>
        <dbReference type="ARBA" id="ARBA00007462"/>
    </source>
</evidence>
<feature type="region of interest" description="Disordered" evidence="2">
    <location>
        <begin position="1"/>
        <end position="128"/>
    </location>
</feature>
<dbReference type="Proteomes" id="UP000653305">
    <property type="component" value="Unassembled WGS sequence"/>
</dbReference>
<comment type="caution">
    <text evidence="3">The sequence shown here is derived from an EMBL/GenBank/DDBJ whole genome shotgun (WGS) entry which is preliminary data.</text>
</comment>
<evidence type="ECO:0000313" key="3">
    <source>
        <dbReference type="EMBL" id="GFQ07110.1"/>
    </source>
</evidence>
<dbReference type="PANTHER" id="PTHR13245:SF14">
    <property type="entry name" value="RRP15-LIKE PROTEIN"/>
    <property type="match status" value="1"/>
</dbReference>
<evidence type="ECO:0008006" key="5">
    <source>
        <dbReference type="Google" id="ProtNLM"/>
    </source>
</evidence>
<feature type="compositionally biased region" description="Basic residues" evidence="2">
    <location>
        <begin position="41"/>
        <end position="57"/>
    </location>
</feature>
<feature type="compositionally biased region" description="Basic residues" evidence="2">
    <location>
        <begin position="15"/>
        <end position="32"/>
    </location>
</feature>
<evidence type="ECO:0000313" key="4">
    <source>
        <dbReference type="Proteomes" id="UP000653305"/>
    </source>
</evidence>
<sequence>MADTIQSLDVNDGGRKRKSGKNKGKMAKKRQRVMMAQGSVKKVRVDKKMRKLIKRRVRDYNSDNSDEDKQEDEPVRIYERAIQDKKEFKKKDDEIAAGLSDDGEEENQGFDPEDFSEDENGGIQPGVTKLSEGIKGFKLAFTKVVSSGGDEDILGPVLSANKKLIAEKLAEEEAEKKVKGEVKKEKLLIAEKGHVKLESILDAHDKFLLGVATKGVVKLFNAVNKAQNAQKGLNPSRSKDEKVIKKRRKEAFFSELGKTPSSQSVGTTVKVGTSGGEAPAWAPLRDNYMLTNPKLKDWDKMQDTNTADDFGRQSDSDSSSDDD</sequence>
<dbReference type="GO" id="GO:0030687">
    <property type="term" value="C:preribosome, large subunit precursor"/>
    <property type="evidence" value="ECO:0007669"/>
    <property type="project" value="TreeGrafter"/>
</dbReference>
<dbReference type="AlphaFoldDB" id="A0A830D773"/>
<feature type="compositionally biased region" description="Low complexity" evidence="2">
    <location>
        <begin position="261"/>
        <end position="272"/>
    </location>
</feature>
<feature type="compositionally biased region" description="Basic and acidic residues" evidence="2">
    <location>
        <begin position="72"/>
        <end position="94"/>
    </location>
</feature>